<evidence type="ECO:0000256" key="4">
    <source>
        <dbReference type="SAM" id="MobiDB-lite"/>
    </source>
</evidence>
<evidence type="ECO:0000256" key="1">
    <source>
        <dbReference type="ARBA" id="ARBA00022614"/>
    </source>
</evidence>
<feature type="compositionally biased region" description="Acidic residues" evidence="4">
    <location>
        <begin position="40"/>
        <end position="72"/>
    </location>
</feature>
<keyword evidence="8" id="KW-1185">Reference proteome</keyword>
<sequence>MKRKVALAGLAGVVLTPSIVAPVAAEEAPHDQENGMDTPESGEEGAEEPDGDSQGDDENDSQEDQNEEAMQDEATDIVQIPDETLKAELLDLLNLSPEDEITAEVAATFTDRIRIRGAGIRDLTGIEAFTSVTEMDFRNNDIEDIVPLATLIQLESLSLRGNNVIDISALSELLSLKDLELRENAITDITALMQMTELTELDARDNNITSIDSLADLTKLTVLSLRNNNITDIGALSELTNLTELNLRNNVIYDITALSGMTELTELDLRSNDITTIDALQNLTKLVDLSLRENSVSDISPLANLTALTDLQLRENNIVDLTPLSTLTNLEDLNLHTNQVVDLAPLTTLENLEALNLRRNNITNLEPLSQLRGIRDLVLRDNNITDLSPIAELDLRDALELDGNSNLRDLTPIAPKYDSIDYVDFVLEKNRLAVDIDADIVTGTEREASLLETIYEANAYIPNATIRESKFRGMANGAFPFLRGTTNIYFSDVQSGNVWIPEAWKQQDGLNTWITADFHIENVGFFGNRQGSVYDLNDFDESGIAPFYYDLTRFATSMYLMNDAAKGLQLTREEIQDSVEVFANSYKEAIAQVESGAVDVDTIAKTSANLTGFVAETAEEVEGEETALVLNRWTTRDADGNRIFDPNYGRTSPVTAQERQAIQNNWNDYIDSLPAEILEEKGRDYFQFKDIVRRDNAGLGSLGVDRYYVLIEGDTDATGDDIVLDVKEQLSSVLEETGITSFDEGTFATDADRTLTGMSLMHNQPDIHWGKMNASGKSFLVKERSPFKDEFDVSSFWSKQEFDDYLTDTATVLAYGHARSTEGFASAANAAFEELTTFNDDLIRSAESYYKQTVYDHDFFQAALDNGDVSFANPSQGTPVVPGPTPQPEPEPTPELDLDQAEEEAVNGIFTVDATDEESVTVEIPLSFTESTIIDEIHVEAATGSYALPLDVLADYGVEGTIDISIDKQEMTPTLTDLFENEDVELLSAPVKFSVFVTVDGEREEVKSFGSRYVKRSIQTDVDVSEVRYATAITITEDEELQFVPNVVQAPTSVDIYRNQNSVYAVVATEKSFEDVAEHWAKEPVSKLASQFVVFGKTESEFAPNDNLTRAEAVTLLTRALGLTNVDGFEASYSDVADDAWYADAIAVASEFELVIGNPDGAFRPSDNVTREELAVMIQRAVSFLHGELAGDRTLTFADADQIGPWATEAVDLMVALEIMQGKGQGIFDPKGHTTRAEAAQVTNQFLQLLR</sequence>
<dbReference type="PROSITE" id="PS51450">
    <property type="entry name" value="LRR"/>
    <property type="match status" value="11"/>
</dbReference>
<reference evidence="8" key="1">
    <citation type="submission" date="2019-07" db="EMBL/GenBank/DDBJ databases">
        <title>Bacillus alkalisoli sp. nov. isolated from saline soil.</title>
        <authorList>
            <person name="Sun J.-Q."/>
            <person name="Xu L."/>
        </authorList>
    </citation>
    <scope>NUCLEOTIDE SEQUENCE [LARGE SCALE GENOMIC DNA]</scope>
    <source>
        <strain evidence="8">M4U3P1</strain>
    </source>
</reference>
<dbReference type="SUPFAM" id="SSF52058">
    <property type="entry name" value="L domain-like"/>
    <property type="match status" value="1"/>
</dbReference>
<keyword evidence="1" id="KW-0433">Leucine-rich repeat</keyword>
<dbReference type="Gene3D" id="3.80.10.10">
    <property type="entry name" value="Ribonuclease Inhibitor"/>
    <property type="match status" value="1"/>
</dbReference>
<evidence type="ECO:0000256" key="3">
    <source>
        <dbReference type="ARBA" id="ARBA00022737"/>
    </source>
</evidence>
<dbReference type="PROSITE" id="PS51272">
    <property type="entry name" value="SLH"/>
    <property type="match status" value="3"/>
</dbReference>
<dbReference type="EMBL" id="CP041372">
    <property type="protein sequence ID" value="QKS73003.1"/>
    <property type="molecule type" value="Genomic_DNA"/>
</dbReference>
<feature type="compositionally biased region" description="Pro residues" evidence="4">
    <location>
        <begin position="881"/>
        <end position="891"/>
    </location>
</feature>
<feature type="region of interest" description="Disordered" evidence="4">
    <location>
        <begin position="871"/>
        <end position="895"/>
    </location>
</feature>
<feature type="domain" description="SLH" evidence="6">
    <location>
        <begin position="1068"/>
        <end position="1128"/>
    </location>
</feature>
<proteinExistence type="predicted"/>
<dbReference type="InterPro" id="IPR025875">
    <property type="entry name" value="Leu-rich_rpt_4"/>
</dbReference>
<keyword evidence="3" id="KW-0677">Repeat</keyword>
<dbReference type="KEGG" id="psua:FLK61_41150"/>
<feature type="signal peptide" evidence="5">
    <location>
        <begin position="1"/>
        <end position="25"/>
    </location>
</feature>
<evidence type="ECO:0000256" key="2">
    <source>
        <dbReference type="ARBA" id="ARBA00022729"/>
    </source>
</evidence>
<dbReference type="PANTHER" id="PTHR39441:SF1">
    <property type="entry name" value="DUF2252 DOMAIN-CONTAINING PROTEIN"/>
    <property type="match status" value="1"/>
</dbReference>
<dbReference type="InterPro" id="IPR032675">
    <property type="entry name" value="LRR_dom_sf"/>
</dbReference>
<feature type="domain" description="SLH" evidence="6">
    <location>
        <begin position="1129"/>
        <end position="1192"/>
    </location>
</feature>
<evidence type="ECO:0000256" key="5">
    <source>
        <dbReference type="SAM" id="SignalP"/>
    </source>
</evidence>
<accession>A0A859FJM1</accession>
<evidence type="ECO:0000313" key="8">
    <source>
        <dbReference type="Proteomes" id="UP000318138"/>
    </source>
</evidence>
<keyword evidence="2 5" id="KW-0732">Signal</keyword>
<dbReference type="SMART" id="SM00365">
    <property type="entry name" value="LRR_SD22"/>
    <property type="match status" value="11"/>
</dbReference>
<organism evidence="7 8">
    <name type="scientific">Paenalkalicoccus suaedae</name>
    <dbReference type="NCBI Taxonomy" id="2592382"/>
    <lineage>
        <taxon>Bacteria</taxon>
        <taxon>Bacillati</taxon>
        <taxon>Bacillota</taxon>
        <taxon>Bacilli</taxon>
        <taxon>Bacillales</taxon>
        <taxon>Bacillaceae</taxon>
        <taxon>Paenalkalicoccus</taxon>
    </lineage>
</organism>
<evidence type="ECO:0000259" key="6">
    <source>
        <dbReference type="PROSITE" id="PS51272"/>
    </source>
</evidence>
<dbReference type="Proteomes" id="UP000318138">
    <property type="component" value="Chromosome"/>
</dbReference>
<dbReference type="RefSeq" id="WP_176010969.1">
    <property type="nucleotide sequence ID" value="NZ_CP041372.2"/>
</dbReference>
<evidence type="ECO:0000313" key="7">
    <source>
        <dbReference type="EMBL" id="QKS73003.1"/>
    </source>
</evidence>
<dbReference type="Pfam" id="PF10009">
    <property type="entry name" value="DUF2252"/>
    <property type="match status" value="1"/>
</dbReference>
<feature type="chain" id="PRO_5032375188" evidence="5">
    <location>
        <begin position="26"/>
        <end position="1251"/>
    </location>
</feature>
<gene>
    <name evidence="7" type="ORF">FLK61_41150</name>
</gene>
<dbReference type="InterPro" id="IPR003591">
    <property type="entry name" value="Leu-rich_rpt_typical-subtyp"/>
</dbReference>
<dbReference type="AlphaFoldDB" id="A0A859FJM1"/>
<feature type="region of interest" description="Disordered" evidence="4">
    <location>
        <begin position="24"/>
        <end position="72"/>
    </location>
</feature>
<dbReference type="PANTHER" id="PTHR39441">
    <property type="entry name" value="DUF2252 DOMAIN-CONTAINING PROTEIN"/>
    <property type="match status" value="1"/>
</dbReference>
<name>A0A859FJM1_9BACI</name>
<feature type="domain" description="SLH" evidence="6">
    <location>
        <begin position="1194"/>
        <end position="1251"/>
    </location>
</feature>
<protein>
    <submittedName>
        <fullName evidence="7">DUF2252 family protein</fullName>
    </submittedName>
</protein>
<dbReference type="Pfam" id="PF12799">
    <property type="entry name" value="LRR_4"/>
    <property type="match status" value="2"/>
</dbReference>
<dbReference type="InterPro" id="IPR018721">
    <property type="entry name" value="DUF2252"/>
</dbReference>
<dbReference type="Pfam" id="PF00395">
    <property type="entry name" value="SLH"/>
    <property type="match status" value="3"/>
</dbReference>
<dbReference type="InterPro" id="IPR001119">
    <property type="entry name" value="SLH_dom"/>
</dbReference>
<dbReference type="SMART" id="SM00369">
    <property type="entry name" value="LRR_TYP"/>
    <property type="match status" value="9"/>
</dbReference>
<dbReference type="InterPro" id="IPR001611">
    <property type="entry name" value="Leu-rich_rpt"/>
</dbReference>